<dbReference type="eggNOG" id="ENOG502QQCT">
    <property type="taxonomic scope" value="Eukaryota"/>
</dbReference>
<dbReference type="Proteomes" id="UP000015530">
    <property type="component" value="Unassembled WGS sequence"/>
</dbReference>
<dbReference type="InterPro" id="IPR003010">
    <property type="entry name" value="C-N_Hydrolase"/>
</dbReference>
<dbReference type="GO" id="GO:0048288">
    <property type="term" value="P:nuclear membrane fusion involved in karyogamy"/>
    <property type="evidence" value="ECO:0007669"/>
    <property type="project" value="UniProtKB-UniRule"/>
</dbReference>
<dbReference type="InterPro" id="IPR036526">
    <property type="entry name" value="C-N_Hydrolase_sf"/>
</dbReference>
<dbReference type="EMBL" id="AMYD01001697">
    <property type="protein sequence ID" value="EQB51973.1"/>
    <property type="molecule type" value="Genomic_DNA"/>
</dbReference>
<feature type="chain" id="PRO_5004566085" description="CN hydrolase domain-containing protein" evidence="3">
    <location>
        <begin position="25"/>
        <end position="745"/>
    </location>
</feature>
<dbReference type="GO" id="GO:0031965">
    <property type="term" value="C:nuclear membrane"/>
    <property type="evidence" value="ECO:0007669"/>
    <property type="project" value="UniProtKB-SubCell"/>
</dbReference>
<sequence>MWCNTSQLLYGAALILSSATSIHAFSWYGGERNSDHGQKLDRVSMGYTIGIQPASRLPNIYAVAMQELQELESEPLCHRIAARLLVNNCQLLDGKDDATVLIDSGRQIRDFVDSYAASLAICDLERGSFDIPSGCAPFRESFLAQIPDSKFPRLHVSPQQIDSCLSGLARSDSAWNTWVSYRHKALRFCEAARADNDKAQSIRLHQRLTEVLSKLSEGVEQELEAHLHAINTRATEVTDQLRRIIPDIDQLRDNIKDMDRTLSQQMMETAQASQYAMRNGLEDAQNLQQLLGVLLRTVLSSNAEVAASHEVAITAFKDRTESDLSVVMAALASAAVSSASLQSQMELSHLRVAELAGRQQNLEKGLGRLFELTEDLSSHYEVHSEHITDAQKKSEDILVTLDKMANSASDISGSFKGPSGWIKWVPYLICPTGTLLMGSYGLPPSAGRNLVLIGIGEVVGAAVSPEDNFRKAESYIRNAASQGCALAVLPEYHLTSWAPDHPDFVLSCEQSGSYLGSYQALAKELGISIVPGTIVEPEGEGDDLDLINAAYFIGPDGAILGRYEKKNLWHNERPHLTKGPQPHGAFDTPLGRAGLLVCWDLAFPEAFRELIRDGARIIVCPAFWMADEYKRGGSGEVVNRDSEKVFLENVLVARAFENTAAVVLVNAGGPEGGVERRWDGSQLRYCGVSQVAMPLIGSIGKLGAEEAMSIVEVDLGLLDVAEGAYKVREDMQKEGWHYGYSITKE</sequence>
<keyword evidence="2" id="KW-0539">Nucleus</keyword>
<dbReference type="GO" id="GO:0016811">
    <property type="term" value="F:hydrolase activity, acting on carbon-nitrogen (but not peptide) bonds, in linear amides"/>
    <property type="evidence" value="ECO:0007669"/>
    <property type="project" value="TreeGrafter"/>
</dbReference>
<keyword evidence="2" id="KW-0415">Karyogamy</keyword>
<evidence type="ECO:0000313" key="5">
    <source>
        <dbReference type="EMBL" id="EQB51973.1"/>
    </source>
</evidence>
<dbReference type="GO" id="GO:0005789">
    <property type="term" value="C:endoplasmic reticulum membrane"/>
    <property type="evidence" value="ECO:0007669"/>
    <property type="project" value="UniProtKB-SubCell"/>
</dbReference>
<organism evidence="5 6">
    <name type="scientific">Colletotrichum gloeosporioides (strain Cg-14)</name>
    <name type="common">Anthracnose fungus</name>
    <name type="synonym">Glomerella cingulata</name>
    <dbReference type="NCBI Taxonomy" id="1237896"/>
    <lineage>
        <taxon>Eukaryota</taxon>
        <taxon>Fungi</taxon>
        <taxon>Dikarya</taxon>
        <taxon>Ascomycota</taxon>
        <taxon>Pezizomycotina</taxon>
        <taxon>Sordariomycetes</taxon>
        <taxon>Hypocreomycetidae</taxon>
        <taxon>Glomerellales</taxon>
        <taxon>Glomerellaceae</taxon>
        <taxon>Colletotrichum</taxon>
        <taxon>Colletotrichum gloeosporioides species complex</taxon>
    </lineage>
</organism>
<comment type="subcellular location">
    <subcellularLocation>
        <location evidence="2">Endoplasmic reticulum membrane</location>
    </subcellularLocation>
    <subcellularLocation>
        <location evidence="2">Nucleus membrane</location>
    </subcellularLocation>
</comment>
<evidence type="ECO:0000259" key="4">
    <source>
        <dbReference type="PROSITE" id="PS50263"/>
    </source>
</evidence>
<evidence type="ECO:0000256" key="1">
    <source>
        <dbReference type="ARBA" id="ARBA00022801"/>
    </source>
</evidence>
<protein>
    <recommendedName>
        <fullName evidence="4">CN hydrolase domain-containing protein</fullName>
    </recommendedName>
</protein>
<dbReference type="GO" id="GO:0000742">
    <property type="term" value="P:karyogamy involved in conjugation with cellular fusion"/>
    <property type="evidence" value="ECO:0007669"/>
    <property type="project" value="UniProtKB-UniRule"/>
</dbReference>
<dbReference type="STRING" id="1237896.T0KGB2"/>
<keyword evidence="2 3" id="KW-0732">Signal</keyword>
<comment type="similarity">
    <text evidence="2">Belongs to the KAR5 family.</text>
</comment>
<comment type="caution">
    <text evidence="5">The sequence shown here is derived from an EMBL/GenBank/DDBJ whole genome shotgun (WGS) entry which is preliminary data.</text>
</comment>
<dbReference type="InterPro" id="IPR007292">
    <property type="entry name" value="Nuclear_fusion_Kar5"/>
</dbReference>
<feature type="domain" description="CN hydrolase" evidence="4">
    <location>
        <begin position="451"/>
        <end position="717"/>
    </location>
</feature>
<comment type="function">
    <text evidence="2">Required for nuclear membrane fusion during karyogamy.</text>
</comment>
<keyword evidence="1" id="KW-0378">Hydrolase</keyword>
<accession>T0KGB2</accession>
<evidence type="ECO:0000313" key="6">
    <source>
        <dbReference type="Proteomes" id="UP000015530"/>
    </source>
</evidence>
<dbReference type="Gene3D" id="3.60.110.10">
    <property type="entry name" value="Carbon-nitrogen hydrolase"/>
    <property type="match status" value="1"/>
</dbReference>
<dbReference type="InterPro" id="IPR050345">
    <property type="entry name" value="Aliph_Amidase/BUP"/>
</dbReference>
<name>T0KGB2_COLGC</name>
<dbReference type="SUPFAM" id="SSF56317">
    <property type="entry name" value="Carbon-nitrogen hydrolase"/>
    <property type="match status" value="1"/>
</dbReference>
<gene>
    <name evidence="5" type="ORF">CGLO_08425</name>
</gene>
<dbReference type="Pfam" id="PF00795">
    <property type="entry name" value="CN_hydrolase"/>
    <property type="match status" value="1"/>
</dbReference>
<keyword evidence="2" id="KW-0256">Endoplasmic reticulum</keyword>
<dbReference type="AlphaFoldDB" id="T0KGB2"/>
<reference evidence="6" key="1">
    <citation type="journal article" date="2013" name="Mol. Plant Microbe Interact.">
        <title>Global aspects of pacC regulation of pathogenicity genes in Colletotrichum gloeosporioides as revealed by transcriptome analysis.</title>
        <authorList>
            <person name="Alkan N."/>
            <person name="Meng X."/>
            <person name="Friedlander G."/>
            <person name="Reuveni E."/>
            <person name="Sukno S."/>
            <person name="Sherman A."/>
            <person name="Thon M."/>
            <person name="Fluhr R."/>
            <person name="Prusky D."/>
        </authorList>
    </citation>
    <scope>NUCLEOTIDE SEQUENCE [LARGE SCALE GENOMIC DNA]</scope>
    <source>
        <strain evidence="6">Cg-14</strain>
    </source>
</reference>
<dbReference type="PROSITE" id="PS50263">
    <property type="entry name" value="CN_HYDROLASE"/>
    <property type="match status" value="1"/>
</dbReference>
<feature type="signal peptide" evidence="3">
    <location>
        <begin position="1"/>
        <end position="24"/>
    </location>
</feature>
<evidence type="ECO:0000256" key="2">
    <source>
        <dbReference type="RuleBase" id="RU368082"/>
    </source>
</evidence>
<dbReference type="CDD" id="cd07197">
    <property type="entry name" value="nitrilase"/>
    <property type="match status" value="1"/>
</dbReference>
<dbReference type="PANTHER" id="PTHR43674:SF16">
    <property type="entry name" value="CARBON-NITROGEN FAMILY, PUTATIVE (AFU_ORTHOLOGUE AFUA_5G02350)-RELATED"/>
    <property type="match status" value="1"/>
</dbReference>
<dbReference type="OMA" id="RIIVCPA"/>
<evidence type="ECO:0000256" key="3">
    <source>
        <dbReference type="SAM" id="SignalP"/>
    </source>
</evidence>
<dbReference type="Pfam" id="PF04163">
    <property type="entry name" value="Tht1"/>
    <property type="match status" value="1"/>
</dbReference>
<dbReference type="PANTHER" id="PTHR43674">
    <property type="entry name" value="NITRILASE C965.09-RELATED"/>
    <property type="match status" value="1"/>
</dbReference>
<dbReference type="HOGENOM" id="CLU_346838_0_0_1"/>
<dbReference type="OrthoDB" id="412018at2759"/>
<proteinExistence type="inferred from homology"/>